<dbReference type="InterPro" id="IPR017853">
    <property type="entry name" value="GH"/>
</dbReference>
<evidence type="ECO:0000256" key="2">
    <source>
        <dbReference type="ARBA" id="ARBA00022801"/>
    </source>
</evidence>
<protein>
    <recommendedName>
        <fullName evidence="4">Alpha-galactosidase</fullName>
        <ecNumber evidence="4">3.2.1.-</ecNumber>
    </recommendedName>
</protein>
<dbReference type="Gene3D" id="2.60.40.1180">
    <property type="entry name" value="Golgi alpha-mannosidase II"/>
    <property type="match status" value="1"/>
</dbReference>
<proteinExistence type="inferred from homology"/>
<comment type="similarity">
    <text evidence="1 4">Belongs to the glycosyl hydrolase 27 family.</text>
</comment>
<dbReference type="GO" id="GO:0016139">
    <property type="term" value="P:glycoside catabolic process"/>
    <property type="evidence" value="ECO:0007669"/>
    <property type="project" value="TreeGrafter"/>
</dbReference>
<dbReference type="PRINTS" id="PR00740">
    <property type="entry name" value="GLHYDRLASE27"/>
</dbReference>
<keyword evidence="3 4" id="KW-0326">Glycosidase</keyword>
<comment type="subunit">
    <text evidence="4">Homodimer.</text>
</comment>
<dbReference type="Pfam" id="PF16499">
    <property type="entry name" value="Melibiase_2"/>
    <property type="match status" value="1"/>
</dbReference>
<evidence type="ECO:0000256" key="1">
    <source>
        <dbReference type="ARBA" id="ARBA00009743"/>
    </source>
</evidence>
<dbReference type="AlphaFoldDB" id="A0A0N0P9S8"/>
<name>A0A0N0P9S8_PAPXU</name>
<dbReference type="CDD" id="cd14792">
    <property type="entry name" value="GH27"/>
    <property type="match status" value="1"/>
</dbReference>
<dbReference type="GO" id="GO:0009311">
    <property type="term" value="P:oligosaccharide metabolic process"/>
    <property type="evidence" value="ECO:0007669"/>
    <property type="project" value="TreeGrafter"/>
</dbReference>
<sequence>MSVLTKYLRRPSTLCVRRARIATVKLLDNGLARTPPMGWMSWGYYMCGDNCLDNPQKCLDEELILSVADSFYNDGYQEAGYEYIVIDDCWSERERGSDGRLVPDKNRFPNGMKYIADYIHSKGLKFGMYTNVANITCMHFPGSRNHFGIDAMTFAEWGVDYIKVDGCFVGESFLNTAYIKLGHYLNKTERPIVYSCSWPYYIEYIHRKTPDYSKVAAHCNLWRNYHDVSTSWASVRIIMEHYKQEYSTLSKYHGPGGWNDPDMLIIGTDVLTEGQSRVQMSVYAMLSAPLLLSCDMTKISDYEKSLLQNMNLIAIGQDPLGIMAQPYELSYFITLWVKRHLPMKGDKYHSFSFALVNVYQSNFTVSFAPSNYGLESEGGYSVMDVFTGKYLRNITLEDTMTVLVPFEGWFY</sequence>
<dbReference type="GO" id="GO:0004557">
    <property type="term" value="F:alpha-galactosidase activity"/>
    <property type="evidence" value="ECO:0007669"/>
    <property type="project" value="TreeGrafter"/>
</dbReference>
<evidence type="ECO:0000256" key="3">
    <source>
        <dbReference type="ARBA" id="ARBA00023295"/>
    </source>
</evidence>
<reference evidence="5 6" key="1">
    <citation type="journal article" date="2015" name="Nat. Commun.">
        <title>Outbred genome sequencing and CRISPR/Cas9 gene editing in butterflies.</title>
        <authorList>
            <person name="Li X."/>
            <person name="Fan D."/>
            <person name="Zhang W."/>
            <person name="Liu G."/>
            <person name="Zhang L."/>
            <person name="Zhao L."/>
            <person name="Fang X."/>
            <person name="Chen L."/>
            <person name="Dong Y."/>
            <person name="Chen Y."/>
            <person name="Ding Y."/>
            <person name="Zhao R."/>
            <person name="Feng M."/>
            <person name="Zhu Y."/>
            <person name="Feng Y."/>
            <person name="Jiang X."/>
            <person name="Zhu D."/>
            <person name="Xiang H."/>
            <person name="Feng X."/>
            <person name="Li S."/>
            <person name="Wang J."/>
            <person name="Zhang G."/>
            <person name="Kronforst M.R."/>
            <person name="Wang W."/>
        </authorList>
    </citation>
    <scope>NUCLEOTIDE SEQUENCE [LARGE SCALE GENOMIC DNA]</scope>
    <source>
        <strain evidence="5">Ya'a_city_454_Px</strain>
        <tissue evidence="5">Whole body</tissue>
    </source>
</reference>
<accession>A0A0N0P9S8</accession>
<dbReference type="InterPro" id="IPR013785">
    <property type="entry name" value="Aldolase_TIM"/>
</dbReference>
<organism evidence="5 6">
    <name type="scientific">Papilio xuthus</name>
    <name type="common">Asian swallowtail butterfly</name>
    <dbReference type="NCBI Taxonomy" id="66420"/>
    <lineage>
        <taxon>Eukaryota</taxon>
        <taxon>Metazoa</taxon>
        <taxon>Ecdysozoa</taxon>
        <taxon>Arthropoda</taxon>
        <taxon>Hexapoda</taxon>
        <taxon>Insecta</taxon>
        <taxon>Pterygota</taxon>
        <taxon>Neoptera</taxon>
        <taxon>Endopterygota</taxon>
        <taxon>Lepidoptera</taxon>
        <taxon>Glossata</taxon>
        <taxon>Ditrysia</taxon>
        <taxon>Papilionoidea</taxon>
        <taxon>Papilionidae</taxon>
        <taxon>Papilioninae</taxon>
        <taxon>Papilio</taxon>
    </lineage>
</organism>
<evidence type="ECO:0000313" key="5">
    <source>
        <dbReference type="EMBL" id="KPJ03548.1"/>
    </source>
</evidence>
<keyword evidence="4" id="KW-1015">Disulfide bond</keyword>
<gene>
    <name evidence="5" type="ORF">RR46_01619</name>
</gene>
<dbReference type="SUPFAM" id="SSF51445">
    <property type="entry name" value="(Trans)glycosidases"/>
    <property type="match status" value="1"/>
</dbReference>
<dbReference type="STRING" id="66420.A0A0N0P9S8"/>
<dbReference type="InterPro" id="IPR002241">
    <property type="entry name" value="Glyco_hydro_27"/>
</dbReference>
<dbReference type="InterPro" id="IPR013780">
    <property type="entry name" value="Glyco_hydro_b"/>
</dbReference>
<dbReference type="GO" id="GO:0005737">
    <property type="term" value="C:cytoplasm"/>
    <property type="evidence" value="ECO:0007669"/>
    <property type="project" value="TreeGrafter"/>
</dbReference>
<dbReference type="EMBL" id="KQ459166">
    <property type="protein sequence ID" value="KPJ03548.1"/>
    <property type="molecule type" value="Genomic_DNA"/>
</dbReference>
<dbReference type="FunFam" id="3.20.20.70:FF:000197">
    <property type="entry name" value="Alpha-galactosidase"/>
    <property type="match status" value="1"/>
</dbReference>
<dbReference type="EC" id="3.2.1.-" evidence="4"/>
<dbReference type="Proteomes" id="UP000053268">
    <property type="component" value="Unassembled WGS sequence"/>
</dbReference>
<keyword evidence="2 4" id="KW-0378">Hydrolase</keyword>
<evidence type="ECO:0000256" key="4">
    <source>
        <dbReference type="RuleBase" id="RU361168"/>
    </source>
</evidence>
<dbReference type="PANTHER" id="PTHR11452">
    <property type="entry name" value="ALPHA-GALACTOSIDASE/ALPHA-N-ACETYLGALACTOSAMINIDASE"/>
    <property type="match status" value="1"/>
</dbReference>
<evidence type="ECO:0000313" key="6">
    <source>
        <dbReference type="Proteomes" id="UP000053268"/>
    </source>
</evidence>
<dbReference type="Gene3D" id="3.20.20.70">
    <property type="entry name" value="Aldolase class I"/>
    <property type="match status" value="1"/>
</dbReference>
<keyword evidence="6" id="KW-1185">Reference proteome</keyword>
<dbReference type="PANTHER" id="PTHR11452:SF83">
    <property type="entry name" value="ALPHA-GALACTOSIDASE"/>
    <property type="match status" value="1"/>
</dbReference>